<keyword evidence="3 8" id="KW-0813">Transport</keyword>
<proteinExistence type="inferred from homology"/>
<evidence type="ECO:0000256" key="3">
    <source>
        <dbReference type="ARBA" id="ARBA00022448"/>
    </source>
</evidence>
<dbReference type="NCBIfam" id="TIGR00836">
    <property type="entry name" value="amt"/>
    <property type="match status" value="1"/>
</dbReference>
<dbReference type="Gene3D" id="1.10.3430.10">
    <property type="entry name" value="Ammonium transporter AmtB like domains"/>
    <property type="match status" value="1"/>
</dbReference>
<feature type="transmembrane region" description="Helical" evidence="8">
    <location>
        <begin position="286"/>
        <end position="303"/>
    </location>
</feature>
<protein>
    <recommendedName>
        <fullName evidence="8">Ammonium transporter</fullName>
    </recommendedName>
</protein>
<comment type="caution">
    <text evidence="10">The sequence shown here is derived from an EMBL/GenBank/DDBJ whole genome shotgun (WGS) entry which is preliminary data.</text>
</comment>
<keyword evidence="7 8" id="KW-0924">Ammonia transport</keyword>
<keyword evidence="5 8" id="KW-1133">Transmembrane helix</keyword>
<keyword evidence="6 8" id="KW-0472">Membrane</keyword>
<accession>A0A557SV74</accession>
<dbReference type="PANTHER" id="PTHR43029:SF21">
    <property type="entry name" value="AMMONIUM TRANSPORTER 1"/>
    <property type="match status" value="1"/>
</dbReference>
<feature type="transmembrane region" description="Helical" evidence="8">
    <location>
        <begin position="162"/>
        <end position="183"/>
    </location>
</feature>
<feature type="transmembrane region" description="Helical" evidence="8">
    <location>
        <begin position="101"/>
        <end position="121"/>
    </location>
</feature>
<dbReference type="InterPro" id="IPR001905">
    <property type="entry name" value="Ammonium_transpt"/>
</dbReference>
<dbReference type="AlphaFoldDB" id="A0A557SV74"/>
<dbReference type="SUPFAM" id="SSF111352">
    <property type="entry name" value="Ammonium transporter"/>
    <property type="match status" value="1"/>
</dbReference>
<evidence type="ECO:0000259" key="9">
    <source>
        <dbReference type="Pfam" id="PF00909"/>
    </source>
</evidence>
<evidence type="ECO:0000256" key="2">
    <source>
        <dbReference type="ARBA" id="ARBA00005887"/>
    </source>
</evidence>
<dbReference type="GO" id="GO:0005886">
    <property type="term" value="C:plasma membrane"/>
    <property type="evidence" value="ECO:0007669"/>
    <property type="project" value="UniProtKB-SubCell"/>
</dbReference>
<dbReference type="EMBL" id="VOAH01000007">
    <property type="protein sequence ID" value="TVP40502.1"/>
    <property type="molecule type" value="Genomic_DNA"/>
</dbReference>
<feature type="transmembrane region" description="Helical" evidence="8">
    <location>
        <begin position="128"/>
        <end position="150"/>
    </location>
</feature>
<evidence type="ECO:0000313" key="10">
    <source>
        <dbReference type="EMBL" id="TVP40502.1"/>
    </source>
</evidence>
<evidence type="ECO:0000256" key="6">
    <source>
        <dbReference type="ARBA" id="ARBA00023136"/>
    </source>
</evidence>
<sequence>MAIDTGDTTWMLICTGLVFLMTPALGFFEAGLIRLKNSLSVIMQTMTGMALLSTLWFIVGFTLVFAPDVNGIIGDLSWFFFNNVPFSDSVSWAATIPGVNFGAYQMMFAVITPLLITGAFAERMKWSAFFIFIIVWSLVIYYPLAHWIWGGGWLAKLGVFDFAGGIVIHTSAGMAALASALVLGRRKGFGPEIMVPHNLPLAAIGATLLWLGWFGFNAGSALASGALAASALLATQMGACTCALVWILLSWKRTGKPTVSAAINGAISGLAGITPTAGFITGQWAFILGIVLGFASYYGIVLIKERLKIDDVLDVSSVHGITGIVGSLWIGLFATQAINPIGPNGWLYGNPMQLPIQALGVGVGALMGFVGTFVILKLIDYAIGIRAKEEEEDLGLDISYHQEVAYENK</sequence>
<evidence type="ECO:0000256" key="7">
    <source>
        <dbReference type="ARBA" id="ARBA00023177"/>
    </source>
</evidence>
<dbReference type="InterPro" id="IPR018047">
    <property type="entry name" value="Ammonium_transpt_CS"/>
</dbReference>
<reference evidence="10 11" key="1">
    <citation type="journal article" date="2019" name="Front. Microbiol.">
        <title>Ammonia Oxidation by the Arctic Terrestrial Thaumarchaeote Candidatus Nitrosocosmicus arcticus Is Stimulated by Increasing Temperatures.</title>
        <authorList>
            <person name="Alves R.J.E."/>
            <person name="Kerou M."/>
            <person name="Zappe A."/>
            <person name="Bittner R."/>
            <person name="Abby S.S."/>
            <person name="Schmidt H.A."/>
            <person name="Pfeifer K."/>
            <person name="Schleper C."/>
        </authorList>
    </citation>
    <scope>NUCLEOTIDE SEQUENCE [LARGE SCALE GENOMIC DNA]</scope>
    <source>
        <strain evidence="10 11">Kfb</strain>
    </source>
</reference>
<dbReference type="PROSITE" id="PS01219">
    <property type="entry name" value="AMMONIUM_TRANSP"/>
    <property type="match status" value="1"/>
</dbReference>
<comment type="similarity">
    <text evidence="2 8">Belongs to the ammonia transporter channel (TC 1.A.11.2) family.</text>
</comment>
<evidence type="ECO:0000256" key="1">
    <source>
        <dbReference type="ARBA" id="ARBA00004141"/>
    </source>
</evidence>
<dbReference type="InterPro" id="IPR029020">
    <property type="entry name" value="Ammonium/urea_transptr"/>
</dbReference>
<feature type="domain" description="Ammonium transporter AmtB-like" evidence="9">
    <location>
        <begin position="10"/>
        <end position="406"/>
    </location>
</feature>
<feature type="transmembrane region" description="Helical" evidence="8">
    <location>
        <begin position="222"/>
        <end position="249"/>
    </location>
</feature>
<gene>
    <name evidence="10" type="ORF">NARC_70080</name>
</gene>
<dbReference type="GO" id="GO:0008519">
    <property type="term" value="F:ammonium channel activity"/>
    <property type="evidence" value="ECO:0007669"/>
    <property type="project" value="InterPro"/>
</dbReference>
<feature type="transmembrane region" description="Helical" evidence="8">
    <location>
        <begin position="12"/>
        <end position="33"/>
    </location>
</feature>
<dbReference type="InterPro" id="IPR024041">
    <property type="entry name" value="NH4_transpt_AmtB-like_dom"/>
</dbReference>
<feature type="transmembrane region" description="Helical" evidence="8">
    <location>
        <begin position="315"/>
        <end position="338"/>
    </location>
</feature>
<evidence type="ECO:0000256" key="5">
    <source>
        <dbReference type="ARBA" id="ARBA00022989"/>
    </source>
</evidence>
<dbReference type="FunFam" id="1.10.3430.10:FF:000011">
    <property type="entry name" value="Ammonium transporter"/>
    <property type="match status" value="1"/>
</dbReference>
<evidence type="ECO:0000256" key="8">
    <source>
        <dbReference type="RuleBase" id="RU362002"/>
    </source>
</evidence>
<feature type="transmembrane region" description="Helical" evidence="8">
    <location>
        <begin position="195"/>
        <end position="216"/>
    </location>
</feature>
<comment type="subcellular location">
    <subcellularLocation>
        <location evidence="8">Cell membrane</location>
        <topology evidence="8">Multi-pass membrane protein</topology>
    </subcellularLocation>
    <subcellularLocation>
        <location evidence="1">Membrane</location>
        <topology evidence="1">Multi-pass membrane protein</topology>
    </subcellularLocation>
</comment>
<organism evidence="10 11">
    <name type="scientific">Candidatus Nitrosocosmicus arcticus</name>
    <dbReference type="NCBI Taxonomy" id="2035267"/>
    <lineage>
        <taxon>Archaea</taxon>
        <taxon>Nitrososphaerota</taxon>
        <taxon>Nitrososphaeria</taxon>
        <taxon>Nitrososphaerales</taxon>
        <taxon>Nitrososphaeraceae</taxon>
        <taxon>Candidatus Nitrosocosmicus</taxon>
    </lineage>
</organism>
<keyword evidence="11" id="KW-1185">Reference proteome</keyword>
<feature type="transmembrane region" description="Helical" evidence="8">
    <location>
        <begin position="358"/>
        <end position="379"/>
    </location>
</feature>
<dbReference type="OrthoDB" id="10960at2157"/>
<evidence type="ECO:0000313" key="11">
    <source>
        <dbReference type="Proteomes" id="UP000315289"/>
    </source>
</evidence>
<feature type="transmembrane region" description="Helical" evidence="8">
    <location>
        <begin position="261"/>
        <end position="280"/>
    </location>
</feature>
<feature type="transmembrane region" description="Helical" evidence="8">
    <location>
        <begin position="54"/>
        <end position="81"/>
    </location>
</feature>
<dbReference type="Proteomes" id="UP000315289">
    <property type="component" value="Unassembled WGS sequence"/>
</dbReference>
<dbReference type="Pfam" id="PF00909">
    <property type="entry name" value="Ammonium_transp"/>
    <property type="match status" value="1"/>
</dbReference>
<keyword evidence="4 8" id="KW-0812">Transmembrane</keyword>
<dbReference type="PANTHER" id="PTHR43029">
    <property type="entry name" value="AMMONIUM TRANSPORTER MEP2"/>
    <property type="match status" value="1"/>
</dbReference>
<evidence type="ECO:0000256" key="4">
    <source>
        <dbReference type="ARBA" id="ARBA00022692"/>
    </source>
</evidence>
<name>A0A557SV74_9ARCH</name>